<evidence type="ECO:0000259" key="3">
    <source>
        <dbReference type="PROSITE" id="PS50053"/>
    </source>
</evidence>
<feature type="domain" description="Ubiquitin-like" evidence="3">
    <location>
        <begin position="1"/>
        <end position="77"/>
    </location>
</feature>
<dbReference type="PANTHER" id="PTHR46555:SF1">
    <property type="entry name" value="UBIQUITIN-LIKE PROTEIN 4A"/>
    <property type="match status" value="1"/>
</dbReference>
<dbReference type="GO" id="GO:0051087">
    <property type="term" value="F:protein-folding chaperone binding"/>
    <property type="evidence" value="ECO:0007669"/>
    <property type="project" value="TreeGrafter"/>
</dbReference>
<dbReference type="Gene3D" id="3.10.20.90">
    <property type="entry name" value="Phosphatidylinositol 3-kinase Catalytic Subunit, Chain A, domain 1"/>
    <property type="match status" value="1"/>
</dbReference>
<keyword evidence="5" id="KW-1185">Reference proteome</keyword>
<evidence type="ECO:0000256" key="1">
    <source>
        <dbReference type="ARBA" id="ARBA00004514"/>
    </source>
</evidence>
<dbReference type="OrthoDB" id="417450at2759"/>
<organism evidence="4 5">
    <name type="scientific">Fasciolopsis buskii</name>
    <dbReference type="NCBI Taxonomy" id="27845"/>
    <lineage>
        <taxon>Eukaryota</taxon>
        <taxon>Metazoa</taxon>
        <taxon>Spiralia</taxon>
        <taxon>Lophotrochozoa</taxon>
        <taxon>Platyhelminthes</taxon>
        <taxon>Trematoda</taxon>
        <taxon>Digenea</taxon>
        <taxon>Plagiorchiida</taxon>
        <taxon>Echinostomata</taxon>
        <taxon>Echinostomatoidea</taxon>
        <taxon>Fasciolidae</taxon>
        <taxon>Fasciolopsis</taxon>
    </lineage>
</organism>
<sequence length="135" mass="15460">MLLIVKPLAKPEKTLQIFDTATVGDLQLEVNVAFGIPIDCQRLLFKGCPLLDKNKKLMDYKLDNGDRITLVVKTIAPPRSNFETLLREYLVKTYTEEQTEVILPAFMEVLSTRLNSMSLNDIERLAKIWLQTYAD</sequence>
<dbReference type="PROSITE" id="PS50053">
    <property type="entry name" value="UBIQUITIN_2"/>
    <property type="match status" value="1"/>
</dbReference>
<comment type="subcellular location">
    <subcellularLocation>
        <location evidence="1">Cytoplasm</location>
        <location evidence="1">Cytosol</location>
    </subcellularLocation>
</comment>
<dbReference type="PANTHER" id="PTHR46555">
    <property type="entry name" value="UBIQUITIN-LIKE PROTEIN 4A"/>
    <property type="match status" value="1"/>
</dbReference>
<dbReference type="Proteomes" id="UP000728185">
    <property type="component" value="Unassembled WGS sequence"/>
</dbReference>
<comment type="caution">
    <text evidence="4">The sequence shown here is derived from an EMBL/GenBank/DDBJ whole genome shotgun (WGS) entry which is preliminary data.</text>
</comment>
<dbReference type="EMBL" id="LUCM01009450">
    <property type="protein sequence ID" value="KAA0186972.1"/>
    <property type="molecule type" value="Genomic_DNA"/>
</dbReference>
<dbReference type="AlphaFoldDB" id="A0A8E0RLN2"/>
<dbReference type="GO" id="GO:0071816">
    <property type="term" value="P:tail-anchored membrane protein insertion into ER membrane"/>
    <property type="evidence" value="ECO:0007669"/>
    <property type="project" value="TreeGrafter"/>
</dbReference>
<dbReference type="Pfam" id="PF00240">
    <property type="entry name" value="ubiquitin"/>
    <property type="match status" value="1"/>
</dbReference>
<dbReference type="GO" id="GO:0006620">
    <property type="term" value="P:post-translational protein targeting to endoplasmic reticulum membrane"/>
    <property type="evidence" value="ECO:0007669"/>
    <property type="project" value="InterPro"/>
</dbReference>
<accession>A0A8E0RLN2</accession>
<dbReference type="InterPro" id="IPR029071">
    <property type="entry name" value="Ubiquitin-like_domsf"/>
</dbReference>
<evidence type="ECO:0000256" key="2">
    <source>
        <dbReference type="ARBA" id="ARBA00022490"/>
    </source>
</evidence>
<dbReference type="InterPro" id="IPR000626">
    <property type="entry name" value="Ubiquitin-like_dom"/>
</dbReference>
<keyword evidence="2" id="KW-0963">Cytoplasm</keyword>
<dbReference type="SMART" id="SM00213">
    <property type="entry name" value="UBQ"/>
    <property type="match status" value="1"/>
</dbReference>
<proteinExistence type="predicted"/>
<evidence type="ECO:0000313" key="4">
    <source>
        <dbReference type="EMBL" id="KAA0186972.1"/>
    </source>
</evidence>
<dbReference type="InterPro" id="IPR047154">
    <property type="entry name" value="UBL4A-like"/>
</dbReference>
<dbReference type="GO" id="GO:0071818">
    <property type="term" value="C:BAT3 complex"/>
    <property type="evidence" value="ECO:0007669"/>
    <property type="project" value="TreeGrafter"/>
</dbReference>
<dbReference type="SUPFAM" id="SSF54236">
    <property type="entry name" value="Ubiquitin-like"/>
    <property type="match status" value="1"/>
</dbReference>
<gene>
    <name evidence="4" type="ORF">FBUS_03235</name>
</gene>
<name>A0A8E0RLN2_9TREM</name>
<evidence type="ECO:0000313" key="5">
    <source>
        <dbReference type="Proteomes" id="UP000728185"/>
    </source>
</evidence>
<reference evidence="4" key="1">
    <citation type="submission" date="2019-05" db="EMBL/GenBank/DDBJ databases">
        <title>Annotation for the trematode Fasciolopsis buski.</title>
        <authorList>
            <person name="Choi Y.-J."/>
        </authorList>
    </citation>
    <scope>NUCLEOTIDE SEQUENCE</scope>
    <source>
        <strain evidence="4">HT</strain>
        <tissue evidence="4">Whole worm</tissue>
    </source>
</reference>
<protein>
    <submittedName>
        <fullName evidence="4">Ubiquitin</fullName>
    </submittedName>
</protein>